<keyword evidence="2" id="KW-0808">Transferase</keyword>
<organism evidence="8 9">
    <name type="scientific">Cronartium quercuum f. sp. fusiforme G11</name>
    <dbReference type="NCBI Taxonomy" id="708437"/>
    <lineage>
        <taxon>Eukaryota</taxon>
        <taxon>Fungi</taxon>
        <taxon>Dikarya</taxon>
        <taxon>Basidiomycota</taxon>
        <taxon>Pucciniomycotina</taxon>
        <taxon>Pucciniomycetes</taxon>
        <taxon>Pucciniales</taxon>
        <taxon>Coleosporiaceae</taxon>
        <taxon>Cronartium</taxon>
    </lineage>
</organism>
<evidence type="ECO:0000256" key="3">
    <source>
        <dbReference type="ARBA" id="ARBA00022741"/>
    </source>
</evidence>
<evidence type="ECO:0000259" key="7">
    <source>
        <dbReference type="PROSITE" id="PS50011"/>
    </source>
</evidence>
<dbReference type="AlphaFoldDB" id="A0A9P6NHQ1"/>
<dbReference type="Gene3D" id="1.10.510.10">
    <property type="entry name" value="Transferase(Phosphotransferase) domain 1"/>
    <property type="match status" value="1"/>
</dbReference>
<feature type="domain" description="Protein kinase" evidence="7">
    <location>
        <begin position="37"/>
        <end position="252"/>
    </location>
</feature>
<dbReference type="GO" id="GO:0004674">
    <property type="term" value="F:protein serine/threonine kinase activity"/>
    <property type="evidence" value="ECO:0007669"/>
    <property type="project" value="UniProtKB-KW"/>
</dbReference>
<evidence type="ECO:0000256" key="2">
    <source>
        <dbReference type="ARBA" id="ARBA00022679"/>
    </source>
</evidence>
<comment type="caution">
    <text evidence="8">The sequence shown here is derived from an EMBL/GenBank/DDBJ whole genome shotgun (WGS) entry which is preliminary data.</text>
</comment>
<keyword evidence="1" id="KW-0723">Serine/threonine-protein kinase</keyword>
<proteinExistence type="predicted"/>
<dbReference type="GO" id="GO:0005524">
    <property type="term" value="F:ATP binding"/>
    <property type="evidence" value="ECO:0007669"/>
    <property type="project" value="UniProtKB-UniRule"/>
</dbReference>
<evidence type="ECO:0000256" key="1">
    <source>
        <dbReference type="ARBA" id="ARBA00022527"/>
    </source>
</evidence>
<evidence type="ECO:0000313" key="9">
    <source>
        <dbReference type="Proteomes" id="UP000886653"/>
    </source>
</evidence>
<protein>
    <recommendedName>
        <fullName evidence="7">Protein kinase domain-containing protein</fullName>
    </recommendedName>
</protein>
<dbReference type="PROSITE" id="PS50011">
    <property type="entry name" value="PROTEIN_KINASE_DOM"/>
    <property type="match status" value="1"/>
</dbReference>
<accession>A0A9P6NHQ1</accession>
<dbReference type="OrthoDB" id="10252171at2759"/>
<dbReference type="SUPFAM" id="SSF56112">
    <property type="entry name" value="Protein kinase-like (PK-like)"/>
    <property type="match status" value="1"/>
</dbReference>
<name>A0A9P6NHQ1_9BASI</name>
<keyword evidence="4" id="KW-0418">Kinase</keyword>
<dbReference type="Proteomes" id="UP000886653">
    <property type="component" value="Unassembled WGS sequence"/>
</dbReference>
<dbReference type="PANTHER" id="PTHR24351">
    <property type="entry name" value="RIBOSOMAL PROTEIN S6 KINASE"/>
    <property type="match status" value="1"/>
</dbReference>
<dbReference type="InterPro" id="IPR017441">
    <property type="entry name" value="Protein_kinase_ATP_BS"/>
</dbReference>
<keyword evidence="3 6" id="KW-0547">Nucleotide-binding</keyword>
<keyword evidence="9" id="KW-1185">Reference proteome</keyword>
<dbReference type="PROSITE" id="PS00107">
    <property type="entry name" value="PROTEIN_KINASE_ATP"/>
    <property type="match status" value="1"/>
</dbReference>
<gene>
    <name evidence="8" type="ORF">CROQUDRAFT_715214</name>
</gene>
<feature type="binding site" evidence="6">
    <location>
        <position position="66"/>
    </location>
    <ligand>
        <name>ATP</name>
        <dbReference type="ChEBI" id="CHEBI:30616"/>
    </ligand>
</feature>
<keyword evidence="5 6" id="KW-0067">ATP-binding</keyword>
<dbReference type="InterPro" id="IPR000719">
    <property type="entry name" value="Prot_kinase_dom"/>
</dbReference>
<reference evidence="8" key="1">
    <citation type="submission" date="2013-11" db="EMBL/GenBank/DDBJ databases">
        <title>Genome sequence of the fusiform rust pathogen reveals effectors for host alternation and coevolution with pine.</title>
        <authorList>
            <consortium name="DOE Joint Genome Institute"/>
            <person name="Smith K."/>
            <person name="Pendleton A."/>
            <person name="Kubisiak T."/>
            <person name="Anderson C."/>
            <person name="Salamov A."/>
            <person name="Aerts A."/>
            <person name="Riley R."/>
            <person name="Clum A."/>
            <person name="Lindquist E."/>
            <person name="Ence D."/>
            <person name="Campbell M."/>
            <person name="Kronenberg Z."/>
            <person name="Feau N."/>
            <person name="Dhillon B."/>
            <person name="Hamelin R."/>
            <person name="Burleigh J."/>
            <person name="Smith J."/>
            <person name="Yandell M."/>
            <person name="Nelson C."/>
            <person name="Grigoriev I."/>
            <person name="Davis J."/>
        </authorList>
    </citation>
    <scope>NUCLEOTIDE SEQUENCE</scope>
    <source>
        <strain evidence="8">G11</strain>
    </source>
</reference>
<evidence type="ECO:0000256" key="6">
    <source>
        <dbReference type="PROSITE-ProRule" id="PRU10141"/>
    </source>
</evidence>
<dbReference type="InterPro" id="IPR011009">
    <property type="entry name" value="Kinase-like_dom_sf"/>
</dbReference>
<dbReference type="EMBL" id="MU167251">
    <property type="protein sequence ID" value="KAG0147180.1"/>
    <property type="molecule type" value="Genomic_DNA"/>
</dbReference>
<sequence>MKIKSSITKRVRAEGIGSSSICSVIPPLLENLTVKNFKISKLLGEGGFSVVKKAYWKSTGKPCALKILDDDQGERKLSYRNLEGEVNAMNALGRTCAYILQLQGVINYRVSSGLVLALVKVGDLFLNINDEGGLSEELARFYLTQMACALEFLQSKKTDDILITTDGYLILTDFGLAIFINEQNLPRTPAGAYYLPPPEMLRHEPYTYAVDWYALGLNLYEMLTNRNPFEKTACLVHHDQIHTGYPQENASR</sequence>
<evidence type="ECO:0000256" key="5">
    <source>
        <dbReference type="ARBA" id="ARBA00022840"/>
    </source>
</evidence>
<evidence type="ECO:0000313" key="8">
    <source>
        <dbReference type="EMBL" id="KAG0147180.1"/>
    </source>
</evidence>
<evidence type="ECO:0000256" key="4">
    <source>
        <dbReference type="ARBA" id="ARBA00022777"/>
    </source>
</evidence>
<dbReference type="Pfam" id="PF00069">
    <property type="entry name" value="Pkinase"/>
    <property type="match status" value="1"/>
</dbReference>